<dbReference type="InterPro" id="IPR000605">
    <property type="entry name" value="Helicase_SF3_ssDNA/RNA_vir"/>
</dbReference>
<keyword evidence="10" id="KW-0693">Viral RNA replication</keyword>
<dbReference type="Gene3D" id="1.20.960.20">
    <property type="match status" value="1"/>
</dbReference>
<keyword evidence="7" id="KW-0788">Thiol protease</keyword>
<dbReference type="GO" id="GO:0005524">
    <property type="term" value="F:ATP binding"/>
    <property type="evidence" value="ECO:0007669"/>
    <property type="project" value="UniProtKB-KW"/>
</dbReference>
<evidence type="ECO:0000313" key="13">
    <source>
        <dbReference type="EMBL" id="QJI53513.1"/>
    </source>
</evidence>
<dbReference type="GO" id="GO:0003724">
    <property type="term" value="F:RNA helicase activity"/>
    <property type="evidence" value="ECO:0007669"/>
    <property type="project" value="InterPro"/>
</dbReference>
<dbReference type="InterPro" id="IPR009003">
    <property type="entry name" value="Peptidase_S1_PA"/>
</dbReference>
<name>A0A6M3YNN7_9VIRU</name>
<reference evidence="13" key="1">
    <citation type="submission" date="2020-01" db="EMBL/GenBank/DDBJ databases">
        <title>Viral genomes from wild and zoo birds in China.</title>
        <authorList>
            <person name="Zhao M."/>
            <person name="Shan L.T."/>
            <person name="Yang X.S."/>
            <person name="Zhang W."/>
        </authorList>
    </citation>
    <scope>NUCLEOTIDE SEQUENCE</scope>
    <source>
        <strain evidence="13">Ltt163shi5</strain>
    </source>
</reference>
<keyword evidence="4" id="KW-0548">Nucleotidyltransferase</keyword>
<evidence type="ECO:0000256" key="6">
    <source>
        <dbReference type="ARBA" id="ARBA00022801"/>
    </source>
</evidence>
<keyword evidence="3" id="KW-0808">Transferase</keyword>
<proteinExistence type="predicted"/>
<dbReference type="GO" id="GO:0008234">
    <property type="term" value="F:cysteine-type peptidase activity"/>
    <property type="evidence" value="ECO:0007669"/>
    <property type="project" value="UniProtKB-KW"/>
</dbReference>
<keyword evidence="8" id="KW-0067">ATP-binding</keyword>
<keyword evidence="2" id="KW-0645">Protease</keyword>
<dbReference type="GO" id="GO:0044423">
    <property type="term" value="C:virion component"/>
    <property type="evidence" value="ECO:0007669"/>
    <property type="project" value="UniProtKB-KW"/>
</dbReference>
<comment type="subcellular location">
    <subcellularLocation>
        <location evidence="1">Virion</location>
    </subcellularLocation>
</comment>
<dbReference type="InterPro" id="IPR043128">
    <property type="entry name" value="Rev_trsase/Diguanyl_cyclase"/>
</dbReference>
<dbReference type="GO" id="GO:0003723">
    <property type="term" value="F:RNA binding"/>
    <property type="evidence" value="ECO:0007669"/>
    <property type="project" value="InterPro"/>
</dbReference>
<evidence type="ECO:0000256" key="4">
    <source>
        <dbReference type="ARBA" id="ARBA00022695"/>
    </source>
</evidence>
<evidence type="ECO:0000256" key="7">
    <source>
        <dbReference type="ARBA" id="ARBA00022807"/>
    </source>
</evidence>
<evidence type="ECO:0000259" key="11">
    <source>
        <dbReference type="PROSITE" id="PS50507"/>
    </source>
</evidence>
<evidence type="ECO:0000256" key="9">
    <source>
        <dbReference type="ARBA" id="ARBA00022844"/>
    </source>
</evidence>
<dbReference type="PROSITE" id="PS50507">
    <property type="entry name" value="RDRP_SSRNA_POS"/>
    <property type="match status" value="1"/>
</dbReference>
<dbReference type="SUPFAM" id="SSF88633">
    <property type="entry name" value="Positive stranded ssRNA viruses"/>
    <property type="match status" value="1"/>
</dbReference>
<sequence>MQYDCKQIMENLNTSFTCFSSYNVADFLPVCKAGALLSYSNVLDVSCDNITENSLEMNSTLNNENSDMNRNNITEHNIHLELDADCNNITESDLGLKEKADCNNITESSLGLGENADRNNITRSDLGLEEAVSRDNITEHCLGLGIRRSNVTNYNKDQPIPNSWFDILLPKTAIAHRKLKQLLETGILGDLVTLASATTAFFRENKFGVYTLHAVSAGISLLRIVTKVMSVFEVKQDPAVYFSVAKQLIEEDFSYKIKIPDMDVLEKATVPNALEINTSMDVLYKIIVTVLTLIMAAGVQLTDKLSVASLGHSLRGLREMRSASADVISFFMEECLQISLSDDATKIDEATTIFQEAEELAVIPHFQYLVSVPLRNRLYDFPKKMLQVIPRVEKSKVAKAILTQAQKHSVKLAEVTKGLKTQLQNTPRQEPACVILKGDPGVGKSTLCYELAKQLHQHLGYVPGCFTMKTKEGGYYLPYSGESVGVRDEFMNFRSEREESFLVDFNEIVSSSYFNLEGAAVEHKVQPCAIKLLICTTNANEFKFHRIMADTTARAFLDRVMTVEVEDPKNEGRHGVNAHRSPGSYDHLKFRVLETQCADNNMKFNTDMKKGPEISWEVFSRLVVTQVAKKEVDHLRYMAKQPNADLHWIATRTSELAAFTTNDKLNSIRQTLQTATSTLTGPPLSQDLLGEALPSTSGSKDDEVLDAEKIELTNKITAIKTDIESHYQNLRTIPSTDTGKLTETKALITTLRADLTEKLQLLSFYDKDVPQPNSETDIMVVRLQGNPRTGKTRLASALVNALQASFRIAPEKIVVWDDKEYMTQAYLDMYNSLPADAIVILCTNTIIERKETWTAWMQKKMSSLRTLNVKDNLHTYDLGNTRLPTGIARRVGLHGGVRLNGKTYVSPFSQITIDVESNGYKYNSQDVTRTTLINYVVRTYRTFVQNNREPIILRDHVHNCPFDIEIKAASKEDLVSDLAERSLPKVLAGLTKTQLILSEKAKDSRILGSSPQHWTLSTVNIDEDVILKYLNTLVSMAPELTVRVEIGDDVFTYADNEIGIGQKQPKLSGIIGTNYVYQGTPYNAVTMNSVRLGLIPLPADIPYSVYAEFLQQPAELKQALNQKSVAANVSYNDMVRKWMLNAGTALLISGVAAIFVAVCVYAKRNQDKPKDDQPKKRHREKPITNSMWDDYYDLTEKQRSAFKDYTRTYQEALREWSKAANKHEQDLLEDRYRGLIELHGDHMRDVGVHSFAEKWRETYYPRENSFETLPRKIKHSTIYKYTSQYYTMLAKTTNEMEVAQIQLIAHPIFQEIKTKFRDGKNVTYSTVMLEAVRSILDLDPEHIYVAPEAVLPPLDAVTLAQLRTQLCTSDWATGAEFREEWYTQIRKTSLFLCPGTISILRDYLGYKDTSDPVPNMSSVDLFNGQPALNSFGSMLMNNYVMVISGAEKCYGLMFKERWGITVGHVLSHRDTFIVQKDGRQYTAVARQRVEGKDQVYFEVIDKQFANVKDITSSFMPTTPRDFPAYFIRFGFSTTFATQFDITMHTLETLTLEDTSSYGHTKEIMRSDSFTGELIGGAVNLGDCGLPIVTIIDNKPMIVGIHNAFVQSRKVFFGTRVNLSDLAPQPNSVTFNNVPHSLSGYTEVDWRGVEDPLTSVAYVKSNIHVIRMEKSEFPVMMAPALVTPEMQRGNQHAMLDSKGEPDVMIKQILKFYKTVVPEQAVAPIEHYLKARDLMTAYWQSRYTKGRLTPEEILNGTEYLNPVRMDTSCGPTLKRLFPGVTKAKIFNVDEKGKRSFTGSPEALCCMRLYGELTERFNKAEDFEVLAHDIPKVELLPVEKAMECKVRLFSVLDLPVNLLLRELFGHALSEITKNHAKWPYAVGHNPYLFGNVILARHDIKNTQTNDYSGMDKSVGLYFYYLMCEIFMHGSWEQMQSVARSLCNSIHVWQGRYYATKQGNDSGSTVTTLLNCVAVQYDMTLAYVDAVYTITKQYPTLKQYEDDCRMTIQGDDGILSVPLPMSFARRQQLSSSLNLTLTEAKALQPGSISFCSRFFRKIEGFAYGALKIETITGMLHYCKASRTKSNIAAGLETAMLEAALHDSAFFNKVVREVCGMIKKYKLEGLLQMLGQNEYRSLTRYESSRSRLVEIDQVYPHPNANTKMNISNEFNHHIQTSNNVVDVTVKKLSDNPPRVSCRLKVQTMLGEVLFDEETITTNKNMGLATLKIDYMTRMRLPYTRFVPMVNSTRETPIEPATVGYAATAQAMASIPQAANPQPTAVTPAMTHPGDDIASAIESVDQMCLNPIGAPNMTSVGAISLKIEDLIYNQLLDCDQSISITDDAPAGTIVAQIPYAVNSPFTNNYIKAYAALHSRYAGSLMVRFTVIGNPLFSGAVGVAWMPHRIATPTYPLSELMKYAYNAKGVTMPFNTLHQLHDGRKQYFYREVADDAGNLDDRPHLVMFLLMSLENPLREGVLTRIRIATRLATPADGNPFIFANPILPTLSSSVPTSMQVTQRLDDIFPNLESKSVTLAIDGLYTHPYTIDVNEFTYRKEVSGPAGIGRQGQVSMPFTKDFFIYDPDYARANINTVIQDTSFRNYFPAWAVSSGNPFVSTYANGQTLNNPGIPMVTINSNVPEDKLQALFERITLGLSGSTTRNQISPITFSLFFRSTLSWATVADLTILARYVYVYRRVTPLPVLSLPSDTSDTYNVARHLLDQKMVVVTNLGTIEVIIHGLITGDRTNYSDTALTASVQPRPVYLTMPAYNWGYDLNYLTAVNGTPTQNTEPVLGIPVPDYLNPAYRRLPNGYVAFRIGQEVAPPVLIGPSVRTDSTYYGDPMFLAWARKKTPVGRTLEFQLTDTTIGRVLATIRYTRELNTFYVETPSPSLQKTIRVAASDVMVRLNGLVEPGSDLAYTNVVSWDDRLISPIPAVSSEVVQPTPNAMTAAMIGAQAAGGLFSGIGGALQNIQDKKHQTQMQQNSFDWQSGEAIKQREHSLEFLNTQHEFTTMLTNLNHAHDVAMQQRNHANQIDFSNHQFQNMMTMRGLGYGQGR</sequence>
<dbReference type="GO" id="GO:0006508">
    <property type="term" value="P:proteolysis"/>
    <property type="evidence" value="ECO:0007669"/>
    <property type="project" value="UniProtKB-KW"/>
</dbReference>
<keyword evidence="5" id="KW-0547">Nucleotide-binding</keyword>
<evidence type="ECO:0000256" key="8">
    <source>
        <dbReference type="ARBA" id="ARBA00022840"/>
    </source>
</evidence>
<dbReference type="PROSITE" id="PS51218">
    <property type="entry name" value="SF3_HELICASE_2"/>
    <property type="match status" value="1"/>
</dbReference>
<accession>A0A6M3YNN7</accession>
<dbReference type="GO" id="GO:0039694">
    <property type="term" value="P:viral RNA genome replication"/>
    <property type="evidence" value="ECO:0007669"/>
    <property type="project" value="InterPro"/>
</dbReference>
<dbReference type="Gene3D" id="3.30.70.270">
    <property type="match status" value="1"/>
</dbReference>
<evidence type="ECO:0000256" key="1">
    <source>
        <dbReference type="ARBA" id="ARBA00004328"/>
    </source>
</evidence>
<dbReference type="InterPro" id="IPR014759">
    <property type="entry name" value="Helicase_SF3_ssRNA_vir"/>
</dbReference>
<dbReference type="InterPro" id="IPR043502">
    <property type="entry name" value="DNA/RNA_pol_sf"/>
</dbReference>
<dbReference type="SUPFAM" id="SSF50494">
    <property type="entry name" value="Trypsin-like serine proteases"/>
    <property type="match status" value="1"/>
</dbReference>
<feature type="domain" description="SF3 helicase" evidence="12">
    <location>
        <begin position="409"/>
        <end position="580"/>
    </location>
</feature>
<dbReference type="InterPro" id="IPR001205">
    <property type="entry name" value="RNA-dir_pol_C"/>
</dbReference>
<evidence type="ECO:0000256" key="10">
    <source>
        <dbReference type="ARBA" id="ARBA00022953"/>
    </source>
</evidence>
<evidence type="ECO:0000256" key="5">
    <source>
        <dbReference type="ARBA" id="ARBA00022741"/>
    </source>
</evidence>
<dbReference type="InterPro" id="IPR027417">
    <property type="entry name" value="P-loop_NTPase"/>
</dbReference>
<keyword evidence="9" id="KW-0946">Virion</keyword>
<dbReference type="InterPro" id="IPR029053">
    <property type="entry name" value="Viral_coat"/>
</dbReference>
<dbReference type="InterPro" id="IPR007094">
    <property type="entry name" value="RNA-dir_pol_PSvirus"/>
</dbReference>
<dbReference type="SUPFAM" id="SSF52540">
    <property type="entry name" value="P-loop containing nucleoside triphosphate hydrolases"/>
    <property type="match status" value="2"/>
</dbReference>
<protein>
    <recommendedName>
        <fullName evidence="14">Polyprotein</fullName>
    </recommendedName>
</protein>
<evidence type="ECO:0000259" key="12">
    <source>
        <dbReference type="PROSITE" id="PS51218"/>
    </source>
</evidence>
<dbReference type="Gene3D" id="2.60.120.20">
    <property type="match status" value="1"/>
</dbReference>
<dbReference type="EMBL" id="MN933880">
    <property type="protein sequence ID" value="QJI53513.1"/>
    <property type="molecule type" value="Genomic_RNA"/>
</dbReference>
<feature type="domain" description="RdRp catalytic" evidence="11">
    <location>
        <begin position="1897"/>
        <end position="2021"/>
    </location>
</feature>
<evidence type="ECO:0000256" key="2">
    <source>
        <dbReference type="ARBA" id="ARBA00022670"/>
    </source>
</evidence>
<keyword evidence="6" id="KW-0378">Hydrolase</keyword>
<dbReference type="Pfam" id="PF00680">
    <property type="entry name" value="RdRP_1"/>
    <property type="match status" value="1"/>
</dbReference>
<dbReference type="Gene3D" id="3.40.50.300">
    <property type="entry name" value="P-loop containing nucleotide triphosphate hydrolases"/>
    <property type="match status" value="1"/>
</dbReference>
<dbReference type="SUPFAM" id="SSF56672">
    <property type="entry name" value="DNA/RNA polymerases"/>
    <property type="match status" value="1"/>
</dbReference>
<dbReference type="GO" id="GO:0006351">
    <property type="term" value="P:DNA-templated transcription"/>
    <property type="evidence" value="ECO:0007669"/>
    <property type="project" value="InterPro"/>
</dbReference>
<evidence type="ECO:0000256" key="3">
    <source>
        <dbReference type="ARBA" id="ARBA00022679"/>
    </source>
</evidence>
<dbReference type="Pfam" id="PF00910">
    <property type="entry name" value="RNA_helicase"/>
    <property type="match status" value="1"/>
</dbReference>
<dbReference type="GO" id="GO:0003968">
    <property type="term" value="F:RNA-directed RNA polymerase activity"/>
    <property type="evidence" value="ECO:0007669"/>
    <property type="project" value="InterPro"/>
</dbReference>
<evidence type="ECO:0008006" key="14">
    <source>
        <dbReference type="Google" id="ProtNLM"/>
    </source>
</evidence>
<organism evidence="13">
    <name type="scientific">Riboviria sp</name>
    <dbReference type="NCBI Taxonomy" id="2585031"/>
    <lineage>
        <taxon>Viruses</taxon>
        <taxon>Riboviria</taxon>
    </lineage>
</organism>